<accession>A0ABU4H505</accession>
<dbReference type="CDD" id="cd01414">
    <property type="entry name" value="SAICAR_synt_Sc"/>
    <property type="match status" value="1"/>
</dbReference>
<dbReference type="EC" id="6.3.2.6" evidence="3 11"/>
<dbReference type="Gene3D" id="3.30.470.20">
    <property type="entry name" value="ATP-grasp fold, B domain"/>
    <property type="match status" value="1"/>
</dbReference>
<evidence type="ECO:0000313" key="14">
    <source>
        <dbReference type="Proteomes" id="UP001283109"/>
    </source>
</evidence>
<comment type="similarity">
    <text evidence="2 11">Belongs to the SAICAR synthetase family.</text>
</comment>
<keyword evidence="8 11" id="KW-0067">ATP-binding</keyword>
<organism evidence="13 14">
    <name type="scientific">Microbacterium arthrosphaerae</name>
    <dbReference type="NCBI Taxonomy" id="792652"/>
    <lineage>
        <taxon>Bacteria</taxon>
        <taxon>Bacillati</taxon>
        <taxon>Actinomycetota</taxon>
        <taxon>Actinomycetes</taxon>
        <taxon>Micrococcales</taxon>
        <taxon>Microbacteriaceae</taxon>
        <taxon>Microbacterium</taxon>
    </lineage>
</organism>
<dbReference type="NCBIfam" id="NF010568">
    <property type="entry name" value="PRK13961.1"/>
    <property type="match status" value="1"/>
</dbReference>
<proteinExistence type="inferred from homology"/>
<evidence type="ECO:0000259" key="12">
    <source>
        <dbReference type="Pfam" id="PF01259"/>
    </source>
</evidence>
<dbReference type="InterPro" id="IPR018236">
    <property type="entry name" value="SAICAR_synthetase_CS"/>
</dbReference>
<dbReference type="InterPro" id="IPR001636">
    <property type="entry name" value="SAICAR_synth"/>
</dbReference>
<dbReference type="EMBL" id="JAWQEV010000006">
    <property type="protein sequence ID" value="MDW4574305.1"/>
    <property type="molecule type" value="Genomic_DNA"/>
</dbReference>
<evidence type="ECO:0000256" key="11">
    <source>
        <dbReference type="HAMAP-Rule" id="MF_00137"/>
    </source>
</evidence>
<evidence type="ECO:0000256" key="3">
    <source>
        <dbReference type="ARBA" id="ARBA00012217"/>
    </source>
</evidence>
<dbReference type="RefSeq" id="WP_318354802.1">
    <property type="nucleotide sequence ID" value="NZ_JAWQEV010000006.1"/>
</dbReference>
<gene>
    <name evidence="11" type="primary">purC</name>
    <name evidence="13" type="ORF">R8Z58_16110</name>
</gene>
<evidence type="ECO:0000256" key="10">
    <source>
        <dbReference type="ARBA" id="ARBA00048475"/>
    </source>
</evidence>
<sequence length="329" mass="35377">MTANPSSSTELPGWRHAYSGKVRDLYVPADSAPGSGTEPEARPARMLVVASDRVSAFDHVLSPGIPGKGELLTTLSLWWFDQLAGADGGRGIPNHLVATRSLGLGADGEAGTDDDVQSLIPDAVTGRAMVVKSLDMLPIECVVRGYLTGSGWAEYRESGTVCGIALPAGLSNGDRLPEPIYTPAYKAPMGEHDENISYERTVDLVGEDRAAELRDLSLEIYHRAAATAEAHGVILADTKFEFGVDENGVLTLADEVLTSDSSRYWDAAAWASGTTPEQRMASFDKQIVRDWLAANWPAPREGEPPSLPADVIERTTARYRELLERLTAA</sequence>
<evidence type="ECO:0000256" key="8">
    <source>
        <dbReference type="ARBA" id="ARBA00022840"/>
    </source>
</evidence>
<protein>
    <recommendedName>
        <fullName evidence="4 11">Phosphoribosylaminoimidazole-succinocarboxamide synthase</fullName>
        <ecNumber evidence="3 11">6.3.2.6</ecNumber>
    </recommendedName>
    <alternativeName>
        <fullName evidence="9 11">SAICAR synthetase</fullName>
    </alternativeName>
</protein>
<evidence type="ECO:0000256" key="7">
    <source>
        <dbReference type="ARBA" id="ARBA00022755"/>
    </source>
</evidence>
<feature type="domain" description="SAICAR synthetase/ADE2 N-terminal" evidence="12">
    <location>
        <begin position="17"/>
        <end position="294"/>
    </location>
</feature>
<evidence type="ECO:0000256" key="1">
    <source>
        <dbReference type="ARBA" id="ARBA00004672"/>
    </source>
</evidence>
<comment type="catalytic activity">
    <reaction evidence="10 11">
        <text>5-amino-1-(5-phospho-D-ribosyl)imidazole-4-carboxylate + L-aspartate + ATP = (2S)-2-[5-amino-1-(5-phospho-beta-D-ribosyl)imidazole-4-carboxamido]succinate + ADP + phosphate + 2 H(+)</text>
        <dbReference type="Rhea" id="RHEA:22628"/>
        <dbReference type="ChEBI" id="CHEBI:15378"/>
        <dbReference type="ChEBI" id="CHEBI:29991"/>
        <dbReference type="ChEBI" id="CHEBI:30616"/>
        <dbReference type="ChEBI" id="CHEBI:43474"/>
        <dbReference type="ChEBI" id="CHEBI:58443"/>
        <dbReference type="ChEBI" id="CHEBI:77657"/>
        <dbReference type="ChEBI" id="CHEBI:456216"/>
        <dbReference type="EC" id="6.3.2.6"/>
    </reaction>
</comment>
<dbReference type="PROSITE" id="PS01058">
    <property type="entry name" value="SAICAR_SYNTHETASE_2"/>
    <property type="match status" value="1"/>
</dbReference>
<dbReference type="Pfam" id="PF01259">
    <property type="entry name" value="SAICAR_synt"/>
    <property type="match status" value="1"/>
</dbReference>
<evidence type="ECO:0000256" key="9">
    <source>
        <dbReference type="ARBA" id="ARBA00030409"/>
    </source>
</evidence>
<keyword evidence="5 11" id="KW-0436">Ligase</keyword>
<dbReference type="Gene3D" id="3.30.200.20">
    <property type="entry name" value="Phosphorylase Kinase, domain 1"/>
    <property type="match status" value="1"/>
</dbReference>
<dbReference type="PANTHER" id="PTHR43700">
    <property type="entry name" value="PHOSPHORIBOSYLAMINOIMIDAZOLE-SUCCINOCARBOXAMIDE SYNTHASE"/>
    <property type="match status" value="1"/>
</dbReference>
<name>A0ABU4H505_9MICO</name>
<dbReference type="InterPro" id="IPR028923">
    <property type="entry name" value="SAICAR_synt/ADE2_N"/>
</dbReference>
<evidence type="ECO:0000313" key="13">
    <source>
        <dbReference type="EMBL" id="MDW4574305.1"/>
    </source>
</evidence>
<dbReference type="GO" id="GO:0004639">
    <property type="term" value="F:phosphoribosylaminoimidazolesuccinocarboxamide synthase activity"/>
    <property type="evidence" value="ECO:0007669"/>
    <property type="project" value="UniProtKB-EC"/>
</dbReference>
<dbReference type="HAMAP" id="MF_00137">
    <property type="entry name" value="SAICAR_synth"/>
    <property type="match status" value="1"/>
</dbReference>
<keyword evidence="6 11" id="KW-0547">Nucleotide-binding</keyword>
<evidence type="ECO:0000256" key="5">
    <source>
        <dbReference type="ARBA" id="ARBA00022598"/>
    </source>
</evidence>
<reference evidence="13 14" key="1">
    <citation type="submission" date="2023-11" db="EMBL/GenBank/DDBJ databases">
        <title>Draft genome sequence of Microbacterium arthrosphaerae JCM 30492.</title>
        <authorList>
            <person name="Zhang G."/>
            <person name="Ding Y."/>
        </authorList>
    </citation>
    <scope>NUCLEOTIDE SEQUENCE [LARGE SCALE GENOMIC DNA]</scope>
    <source>
        <strain evidence="13 14">JCM 30492</strain>
    </source>
</reference>
<evidence type="ECO:0000256" key="2">
    <source>
        <dbReference type="ARBA" id="ARBA00010190"/>
    </source>
</evidence>
<dbReference type="PANTHER" id="PTHR43700:SF1">
    <property type="entry name" value="PHOSPHORIBOSYLAMINOIMIDAZOLE-SUCCINOCARBOXAMIDE SYNTHASE"/>
    <property type="match status" value="1"/>
</dbReference>
<dbReference type="Proteomes" id="UP001283109">
    <property type="component" value="Unassembled WGS sequence"/>
</dbReference>
<keyword evidence="14" id="KW-1185">Reference proteome</keyword>
<keyword evidence="7 11" id="KW-0658">Purine biosynthesis</keyword>
<evidence type="ECO:0000256" key="6">
    <source>
        <dbReference type="ARBA" id="ARBA00022741"/>
    </source>
</evidence>
<dbReference type="PROSITE" id="PS01057">
    <property type="entry name" value="SAICAR_SYNTHETASE_1"/>
    <property type="match status" value="1"/>
</dbReference>
<dbReference type="NCBIfam" id="TIGR00081">
    <property type="entry name" value="purC"/>
    <property type="match status" value="1"/>
</dbReference>
<comment type="caution">
    <text evidence="13">The sequence shown here is derived from an EMBL/GenBank/DDBJ whole genome shotgun (WGS) entry which is preliminary data.</text>
</comment>
<comment type="pathway">
    <text evidence="1 11">Purine metabolism; IMP biosynthesis via de novo pathway; 5-amino-1-(5-phospho-D-ribosyl)imidazole-4-carboxamide from 5-amino-1-(5-phospho-D-ribosyl)imidazole-4-carboxylate: step 1/2.</text>
</comment>
<evidence type="ECO:0000256" key="4">
    <source>
        <dbReference type="ARBA" id="ARBA00016460"/>
    </source>
</evidence>
<dbReference type="SUPFAM" id="SSF56104">
    <property type="entry name" value="SAICAR synthase-like"/>
    <property type="match status" value="1"/>
</dbReference>